<dbReference type="AlphaFoldDB" id="A0A1A8Y0X8"/>
<protein>
    <submittedName>
        <fullName evidence="2">Uncharacterized protein</fullName>
    </submittedName>
</protein>
<evidence type="ECO:0000313" key="3">
    <source>
        <dbReference type="Proteomes" id="UP000199600"/>
    </source>
</evidence>
<evidence type="ECO:0000313" key="2">
    <source>
        <dbReference type="EMBL" id="SBT10667.1"/>
    </source>
</evidence>
<proteinExistence type="predicted"/>
<sequence>MTANALINPERWKERLKQAKTRARLKTIADDGFTAHDLGSYQTRIKWKCMMNLHITGEAKETYLSETDWPLCSGNMHYVCASTGLIFNKETGREVRYSTVLLDLKTVEKTYISKTAFLKWLQKAKERIDEWRDFSISKPGPKTKEQKAAQAARDEEFEYE</sequence>
<name>A0A1A8Y0X8_9RHOO</name>
<feature type="region of interest" description="Disordered" evidence="1">
    <location>
        <begin position="135"/>
        <end position="160"/>
    </location>
</feature>
<gene>
    <name evidence="2" type="ORF">PROAA_610027</name>
</gene>
<dbReference type="EMBL" id="FLQY01000364">
    <property type="protein sequence ID" value="SBT10667.1"/>
    <property type="molecule type" value="Genomic_DNA"/>
</dbReference>
<dbReference type="Proteomes" id="UP000199600">
    <property type="component" value="Unassembled WGS sequence"/>
</dbReference>
<evidence type="ECO:0000256" key="1">
    <source>
        <dbReference type="SAM" id="MobiDB-lite"/>
    </source>
</evidence>
<organism evidence="2 3">
    <name type="scientific">Candidatus Propionivibrio aalborgensis</name>
    <dbReference type="NCBI Taxonomy" id="1860101"/>
    <lineage>
        <taxon>Bacteria</taxon>
        <taxon>Pseudomonadati</taxon>
        <taxon>Pseudomonadota</taxon>
        <taxon>Betaproteobacteria</taxon>
        <taxon>Rhodocyclales</taxon>
        <taxon>Rhodocyclaceae</taxon>
        <taxon>Propionivibrio</taxon>
    </lineage>
</organism>
<reference evidence="2 3" key="1">
    <citation type="submission" date="2016-06" db="EMBL/GenBank/DDBJ databases">
        <authorList>
            <person name="Kjaerup R.B."/>
            <person name="Dalgaard T.S."/>
            <person name="Juul-Madsen H.R."/>
        </authorList>
    </citation>
    <scope>NUCLEOTIDE SEQUENCE [LARGE SCALE GENOMIC DNA]</scope>
    <source>
        <strain evidence="2">2</strain>
    </source>
</reference>
<accession>A0A1A8Y0X8</accession>
<keyword evidence="3" id="KW-1185">Reference proteome</keyword>